<feature type="domain" description="PIN" evidence="9">
    <location>
        <begin position="867"/>
        <end position="979"/>
    </location>
</feature>
<dbReference type="PANTHER" id="PTHR15696:SF7">
    <property type="entry name" value="NONSENSE-MEDIATED MRNA DECAY FACTOR"/>
    <property type="match status" value="1"/>
</dbReference>
<evidence type="ECO:0000313" key="12">
    <source>
        <dbReference type="RefSeq" id="XP_024943804.1"/>
    </source>
</evidence>
<dbReference type="Pfam" id="PF10374">
    <property type="entry name" value="EST1"/>
    <property type="match status" value="1"/>
</dbReference>
<feature type="compositionally biased region" description="Acidic residues" evidence="6">
    <location>
        <begin position="526"/>
        <end position="542"/>
    </location>
</feature>
<dbReference type="Proteomes" id="UP000694920">
    <property type="component" value="Unplaced"/>
</dbReference>
<dbReference type="GO" id="GO:0042162">
    <property type="term" value="F:telomeric DNA binding"/>
    <property type="evidence" value="ECO:0007669"/>
    <property type="project" value="TreeGrafter"/>
</dbReference>
<dbReference type="GO" id="GO:0005697">
    <property type="term" value="C:telomerase holoenzyme complex"/>
    <property type="evidence" value="ECO:0007669"/>
    <property type="project" value="TreeGrafter"/>
</dbReference>
<feature type="domain" description="Telomerase activating protein Est1-like N-terminal" evidence="8">
    <location>
        <begin position="78"/>
        <end position="194"/>
    </location>
</feature>
<sequence>MRRTCNTAAEAKTTDCLEIAKRLYSRGVTDIAKRLDQQKNQITSVVEIFESANETLRVKLRDYCERLIFKDPIGHGRKTEELLWRRGFYDAVAMAKRLRKGNAWNDTEKALLSTHLAVGVGFYHHLILKLQLEFGLDLYGAIDFTYPDCEREMSNHLRKVVQPKLQSEEVKQCAIRLVHRSLICLGDLARYRLDLDSSWDPLVAVRYYKMAIAIDPNIGMPHNQLGTLAGSTNYGLDAAYHYIRCTLCSEPFDGAEGNLKRTIAMYSYDGGNGNSPRRCAGRMLSLLQLWESGNVNLDRINRECQDLLNEIENCLTEDRNTKKNSAAILNADTVECYLENCKNGEQPAHLTDDMIFKIVAICLMSISKVQDRNSSQAQGIVAFVLAVLSQLLQVATTSLQKLIAGVSAPQVTTSLDANPPVPKESSPVEGADNIHDRDKPIDAENTKVMVESCNKESVDLNDNKESCDDKETGENVETVESLSNGIKKTVRDRSKCLLTKLRRPRRRRNSSDSDVSDGEGAMAESSSDEVNSDISETEEDVPSEGNPLSDDGLSEDLTEDEATLATDSNLPIILAAAEEAVGVAGCKERSEDSTKCERGMPYNKTETQPEDEESITNFSSTIIVTTSTDSNKTYNGSSCNSANILPCALKKEAPNPNDILEHLIGDGILASIKISYDWLRCNPDIVRACAKSSDTVLRRSIALLNQINMDITELSRNWKRENSLMLLLDRSTELALTVPLPEDTDLRGLKILKDSQKTLDWKILHRNKMTKHEETLLRVLKLIEFGRYISSVQGSGIEFDESTKTFIMVGLESVPVTPNDISKDIREPGQEHPRGTLMRHMGKLWLKAEVRALESRLRSKLMSPYLVPDHEALAKHTSSLKRLFYAKEFIVVIPSVVVSALDEVKRTSGRAREATRWLETQLKRGSRFLRAQRPHERLPLPLIKGPRPKDKEAWLYFQIVECCHYLTQQTKVGLNGDTETPVVTLLTGCSIEEKKSLSFSPVGLAKSAGVRLEHVEGFHTKWKASRKSHG</sequence>
<dbReference type="InterPro" id="IPR019458">
    <property type="entry name" value="Est1-like_N"/>
</dbReference>
<feature type="domain" description="DNA/RNA-binding" evidence="7">
    <location>
        <begin position="204"/>
        <end position="401"/>
    </location>
</feature>
<dbReference type="FunFam" id="3.40.50.1010:FF:000033">
    <property type="entry name" value="Blast:Protein SMG5"/>
    <property type="match status" value="1"/>
</dbReference>
<dbReference type="SUPFAM" id="SSF48452">
    <property type="entry name" value="TPR-like"/>
    <property type="match status" value="1"/>
</dbReference>
<evidence type="ECO:0000313" key="10">
    <source>
        <dbReference type="Proteomes" id="UP000694920"/>
    </source>
</evidence>
<evidence type="ECO:0000256" key="5">
    <source>
        <dbReference type="ARBA" id="ARBA00023242"/>
    </source>
</evidence>
<evidence type="ECO:0000256" key="6">
    <source>
        <dbReference type="SAM" id="MobiDB-lite"/>
    </source>
</evidence>
<reference evidence="11 12" key="1">
    <citation type="submission" date="2025-04" db="UniProtKB">
        <authorList>
            <consortium name="RefSeq"/>
        </authorList>
    </citation>
    <scope>IDENTIFICATION</scope>
</reference>
<dbReference type="InterPro" id="IPR045153">
    <property type="entry name" value="Est1/Ebs1-like"/>
</dbReference>
<dbReference type="RefSeq" id="XP_015601435.1">
    <property type="nucleotide sequence ID" value="XM_015745949.2"/>
</dbReference>
<evidence type="ECO:0000256" key="3">
    <source>
        <dbReference type="ARBA" id="ARBA00022490"/>
    </source>
</evidence>
<proteinExistence type="predicted"/>
<feature type="region of interest" description="Disordered" evidence="6">
    <location>
        <begin position="412"/>
        <end position="485"/>
    </location>
</feature>
<evidence type="ECO:0000259" key="8">
    <source>
        <dbReference type="Pfam" id="PF10374"/>
    </source>
</evidence>
<feature type="compositionally biased region" description="Basic and acidic residues" evidence="6">
    <location>
        <begin position="453"/>
        <end position="473"/>
    </location>
</feature>
<dbReference type="GO" id="GO:0000184">
    <property type="term" value="P:nuclear-transcribed mRNA catabolic process, nonsense-mediated decay"/>
    <property type="evidence" value="ECO:0007669"/>
    <property type="project" value="UniProtKB-KW"/>
</dbReference>
<feature type="region of interest" description="Disordered" evidence="6">
    <location>
        <begin position="498"/>
        <end position="554"/>
    </location>
</feature>
<dbReference type="KEGG" id="ccin:107270702"/>
<accession>A0AAJ7C459</accession>
<dbReference type="Gene3D" id="1.25.40.10">
    <property type="entry name" value="Tetratricopeptide repeat domain"/>
    <property type="match status" value="1"/>
</dbReference>
<dbReference type="CTD" id="23381"/>
<dbReference type="AlphaFoldDB" id="A0AAJ7C459"/>
<dbReference type="InterPro" id="IPR002716">
    <property type="entry name" value="PIN_dom"/>
</dbReference>
<dbReference type="Pfam" id="PF10373">
    <property type="entry name" value="EST1_DNA_bind"/>
    <property type="match status" value="1"/>
</dbReference>
<feature type="region of interest" description="Disordered" evidence="6">
    <location>
        <begin position="592"/>
        <end position="614"/>
    </location>
</feature>
<dbReference type="GO" id="GO:0070034">
    <property type="term" value="F:telomerase RNA binding"/>
    <property type="evidence" value="ECO:0007669"/>
    <property type="project" value="TreeGrafter"/>
</dbReference>
<gene>
    <name evidence="11 12" type="primary">LOC107270702</name>
</gene>
<dbReference type="RefSeq" id="XP_024943804.1">
    <property type="nucleotide sequence ID" value="XM_025088036.1"/>
</dbReference>
<name>A0AAJ7C459_CEPCN</name>
<dbReference type="InterPro" id="IPR018834">
    <property type="entry name" value="DNA/RNA-bd_Est1-type"/>
</dbReference>
<evidence type="ECO:0000259" key="9">
    <source>
        <dbReference type="Pfam" id="PF13638"/>
    </source>
</evidence>
<keyword evidence="5" id="KW-0539">Nucleus</keyword>
<comment type="subcellular location">
    <subcellularLocation>
        <location evidence="2">Cytoplasm</location>
    </subcellularLocation>
    <subcellularLocation>
        <location evidence="1">Nucleus</location>
    </subcellularLocation>
</comment>
<evidence type="ECO:0000256" key="2">
    <source>
        <dbReference type="ARBA" id="ARBA00004496"/>
    </source>
</evidence>
<dbReference type="PANTHER" id="PTHR15696">
    <property type="entry name" value="SMG-7 SUPPRESSOR WITH MORPHOLOGICAL EFFECT ON GENITALIA PROTEIN 7"/>
    <property type="match status" value="1"/>
</dbReference>
<evidence type="ECO:0000259" key="7">
    <source>
        <dbReference type="Pfam" id="PF10373"/>
    </source>
</evidence>
<dbReference type="Gene3D" id="3.40.50.1010">
    <property type="entry name" value="5'-nuclease"/>
    <property type="match status" value="1"/>
</dbReference>
<dbReference type="GeneID" id="107270702"/>
<feature type="compositionally biased region" description="Basic and acidic residues" evidence="6">
    <location>
        <begin position="432"/>
        <end position="445"/>
    </location>
</feature>
<protein>
    <submittedName>
        <fullName evidence="11 12">Protein SMG5 isoform X1</fullName>
    </submittedName>
</protein>
<evidence type="ECO:0000256" key="4">
    <source>
        <dbReference type="ARBA" id="ARBA00023161"/>
    </source>
</evidence>
<organism evidence="10 11">
    <name type="scientific">Cephus cinctus</name>
    <name type="common">Wheat stem sawfly</name>
    <dbReference type="NCBI Taxonomy" id="211228"/>
    <lineage>
        <taxon>Eukaryota</taxon>
        <taxon>Metazoa</taxon>
        <taxon>Ecdysozoa</taxon>
        <taxon>Arthropoda</taxon>
        <taxon>Hexapoda</taxon>
        <taxon>Insecta</taxon>
        <taxon>Pterygota</taxon>
        <taxon>Neoptera</taxon>
        <taxon>Endopterygota</taxon>
        <taxon>Hymenoptera</taxon>
        <taxon>Cephoidea</taxon>
        <taxon>Cephidae</taxon>
        <taxon>Cephus</taxon>
    </lineage>
</organism>
<keyword evidence="10" id="KW-1185">Reference proteome</keyword>
<dbReference type="CDD" id="cd09884">
    <property type="entry name" value="PIN_Smg5-like"/>
    <property type="match status" value="1"/>
</dbReference>
<dbReference type="Pfam" id="PF13638">
    <property type="entry name" value="PIN_4"/>
    <property type="match status" value="1"/>
</dbReference>
<keyword evidence="4" id="KW-0866">Nonsense-mediated mRNA decay</keyword>
<dbReference type="GO" id="GO:0005737">
    <property type="term" value="C:cytoplasm"/>
    <property type="evidence" value="ECO:0007669"/>
    <property type="project" value="UniProtKB-SubCell"/>
</dbReference>
<dbReference type="InterPro" id="IPR011990">
    <property type="entry name" value="TPR-like_helical_dom_sf"/>
</dbReference>
<evidence type="ECO:0000313" key="11">
    <source>
        <dbReference type="RefSeq" id="XP_015601435.1"/>
    </source>
</evidence>
<keyword evidence="3" id="KW-0963">Cytoplasm</keyword>
<evidence type="ECO:0000256" key="1">
    <source>
        <dbReference type="ARBA" id="ARBA00004123"/>
    </source>
</evidence>